<protein>
    <submittedName>
        <fullName evidence="3">Membrane protein implicated in regulation of membrane protease activity</fullName>
    </submittedName>
</protein>
<dbReference type="GO" id="GO:0008233">
    <property type="term" value="F:peptidase activity"/>
    <property type="evidence" value="ECO:0007669"/>
    <property type="project" value="UniProtKB-KW"/>
</dbReference>
<dbReference type="AlphaFoldDB" id="A0A1I4A3A0"/>
<keyword evidence="3" id="KW-0378">Hydrolase</keyword>
<dbReference type="GO" id="GO:0006508">
    <property type="term" value="P:proteolysis"/>
    <property type="evidence" value="ECO:0007669"/>
    <property type="project" value="UniProtKB-KW"/>
</dbReference>
<feature type="transmembrane region" description="Helical" evidence="1">
    <location>
        <begin position="38"/>
        <end position="62"/>
    </location>
</feature>
<evidence type="ECO:0000256" key="1">
    <source>
        <dbReference type="SAM" id="Phobius"/>
    </source>
</evidence>
<evidence type="ECO:0000313" key="3">
    <source>
        <dbReference type="EMBL" id="SFK50803.1"/>
    </source>
</evidence>
<dbReference type="Proteomes" id="UP000198915">
    <property type="component" value="Unassembled WGS sequence"/>
</dbReference>
<feature type="transmembrane region" description="Helical" evidence="1">
    <location>
        <begin position="68"/>
        <end position="92"/>
    </location>
</feature>
<gene>
    <name evidence="3" type="ORF">SAMN05518846_114130</name>
</gene>
<dbReference type="Gene3D" id="2.40.50.140">
    <property type="entry name" value="Nucleic acid-binding proteins"/>
    <property type="match status" value="1"/>
</dbReference>
<keyword evidence="1" id="KW-0472">Membrane</keyword>
<name>A0A1I4A3A0_9BACL</name>
<dbReference type="Pfam" id="PF25842">
    <property type="entry name" value="NfeD_TM"/>
    <property type="match status" value="1"/>
</dbReference>
<feature type="transmembrane region" description="Helical" evidence="1">
    <location>
        <begin position="6"/>
        <end position="26"/>
    </location>
</feature>
<dbReference type="EMBL" id="FORT01000014">
    <property type="protein sequence ID" value="SFK50803.1"/>
    <property type="molecule type" value="Genomic_DNA"/>
</dbReference>
<evidence type="ECO:0000259" key="2">
    <source>
        <dbReference type="Pfam" id="PF25842"/>
    </source>
</evidence>
<reference evidence="4" key="1">
    <citation type="submission" date="2016-10" db="EMBL/GenBank/DDBJ databases">
        <authorList>
            <person name="Varghese N."/>
            <person name="Submissions S."/>
        </authorList>
    </citation>
    <scope>NUCLEOTIDE SEQUENCE [LARGE SCALE GENOMIC DNA]</scope>
    <source>
        <strain evidence="4">OK042</strain>
    </source>
</reference>
<dbReference type="RefSeq" id="WP_092273388.1">
    <property type="nucleotide sequence ID" value="NZ_FORT01000014.1"/>
</dbReference>
<accession>A0A1I4A3A0</accession>
<keyword evidence="1" id="KW-0812">Transmembrane</keyword>
<keyword evidence="1" id="KW-1133">Transmembrane helix</keyword>
<dbReference type="STRING" id="1884381.SAMN05518846_114130"/>
<keyword evidence="3" id="KW-0645">Protease</keyword>
<keyword evidence="4" id="KW-1185">Reference proteome</keyword>
<dbReference type="InterPro" id="IPR012340">
    <property type="entry name" value="NA-bd_OB-fold"/>
</dbReference>
<dbReference type="InterPro" id="IPR058653">
    <property type="entry name" value="NfeD2_TM"/>
</dbReference>
<feature type="domain" description="Membrane protein NfeD2 N-terminal transmembrane" evidence="2">
    <location>
        <begin position="4"/>
        <end position="101"/>
    </location>
</feature>
<organism evidence="3 4">
    <name type="scientific">Brevibacillus centrosporus</name>
    <dbReference type="NCBI Taxonomy" id="54910"/>
    <lineage>
        <taxon>Bacteria</taxon>
        <taxon>Bacillati</taxon>
        <taxon>Bacillota</taxon>
        <taxon>Bacilli</taxon>
        <taxon>Bacillales</taxon>
        <taxon>Paenibacillaceae</taxon>
        <taxon>Brevibacillus</taxon>
    </lineage>
</organism>
<sequence length="181" mass="18967">MGVLETIYIVCLICGVLYALFALIFGHTGADGMGHGHAHLPVFQPILLVSGATAFGAAGYLLTRFTSLSTLMVLGAAVILGAGLAVAAYFLWVEPMSRAESSTGYAMSQLGGKIGEVSTTIPVNGLGEVLVTMVSGTTFHMAASLDGIPIKQGTRVVVVEVRDHVLYVTPFPHEASEKEEE</sequence>
<evidence type="ECO:0000313" key="4">
    <source>
        <dbReference type="Proteomes" id="UP000198915"/>
    </source>
</evidence>
<proteinExistence type="predicted"/>